<keyword evidence="2" id="KW-1185">Reference proteome</keyword>
<evidence type="ECO:0000313" key="2">
    <source>
        <dbReference type="Proteomes" id="UP001195483"/>
    </source>
</evidence>
<evidence type="ECO:0000313" key="1">
    <source>
        <dbReference type="EMBL" id="KAK3576254.1"/>
    </source>
</evidence>
<dbReference type="EMBL" id="JAEAOA010001616">
    <property type="protein sequence ID" value="KAK3576254.1"/>
    <property type="molecule type" value="Genomic_DNA"/>
</dbReference>
<dbReference type="Proteomes" id="UP001195483">
    <property type="component" value="Unassembled WGS sequence"/>
</dbReference>
<comment type="caution">
    <text evidence="1">The sequence shown here is derived from an EMBL/GenBank/DDBJ whole genome shotgun (WGS) entry which is preliminary data.</text>
</comment>
<name>A0AAE0VF13_9BIVA</name>
<reference evidence="1" key="1">
    <citation type="journal article" date="2021" name="Genome Biol. Evol.">
        <title>A High-Quality Reference Genome for a Parasitic Bivalve with Doubly Uniparental Inheritance (Bivalvia: Unionida).</title>
        <authorList>
            <person name="Smith C.H."/>
        </authorList>
    </citation>
    <scope>NUCLEOTIDE SEQUENCE</scope>
    <source>
        <strain evidence="1">CHS0354</strain>
    </source>
</reference>
<reference evidence="1" key="2">
    <citation type="journal article" date="2021" name="Genome Biol. Evol.">
        <title>Developing a high-quality reference genome for a parasitic bivalve with doubly uniparental inheritance (Bivalvia: Unionida).</title>
        <authorList>
            <person name="Smith C.H."/>
        </authorList>
    </citation>
    <scope>NUCLEOTIDE SEQUENCE</scope>
    <source>
        <strain evidence="1">CHS0354</strain>
        <tissue evidence="1">Mantle</tissue>
    </source>
</reference>
<reference evidence="1" key="3">
    <citation type="submission" date="2023-05" db="EMBL/GenBank/DDBJ databases">
        <authorList>
            <person name="Smith C.H."/>
        </authorList>
    </citation>
    <scope>NUCLEOTIDE SEQUENCE</scope>
    <source>
        <strain evidence="1">CHS0354</strain>
        <tissue evidence="1">Mantle</tissue>
    </source>
</reference>
<protein>
    <submittedName>
        <fullName evidence="1">Uncharacterized protein</fullName>
    </submittedName>
</protein>
<dbReference type="AlphaFoldDB" id="A0AAE0VF13"/>
<gene>
    <name evidence="1" type="ORF">CHS0354_027055</name>
</gene>
<organism evidence="1 2">
    <name type="scientific">Potamilus streckersoni</name>
    <dbReference type="NCBI Taxonomy" id="2493646"/>
    <lineage>
        <taxon>Eukaryota</taxon>
        <taxon>Metazoa</taxon>
        <taxon>Spiralia</taxon>
        <taxon>Lophotrochozoa</taxon>
        <taxon>Mollusca</taxon>
        <taxon>Bivalvia</taxon>
        <taxon>Autobranchia</taxon>
        <taxon>Heteroconchia</taxon>
        <taxon>Palaeoheterodonta</taxon>
        <taxon>Unionida</taxon>
        <taxon>Unionoidea</taxon>
        <taxon>Unionidae</taxon>
        <taxon>Ambleminae</taxon>
        <taxon>Lampsilini</taxon>
        <taxon>Potamilus</taxon>
    </lineage>
</organism>
<proteinExistence type="predicted"/>
<sequence>MTECPLLCELEIDILFERQVNENLESVATVADQFQHVGVLKKCEEYIVQQFKMTRDTKDGMYPCFFFHLRIAEGCGLTEAVQIGMSSKKVQMAYYSSKSLGESLQLEGYKGSDDFEELSLETKIDILRIRLEKAEEMINPRFPY</sequence>
<accession>A0AAE0VF13</accession>